<gene>
    <name evidence="6" type="ORF">A6A05_18810</name>
</gene>
<feature type="domain" description="Iron-binding zinc finger CDGSH type" evidence="5">
    <location>
        <begin position="46"/>
        <end position="81"/>
    </location>
</feature>
<evidence type="ECO:0000256" key="3">
    <source>
        <dbReference type="ARBA" id="ARBA00023004"/>
    </source>
</evidence>
<dbReference type="AlphaFoldDB" id="A0A178MZR7"/>
<dbReference type="Pfam" id="PF09360">
    <property type="entry name" value="zf-CDGSH"/>
    <property type="match status" value="1"/>
</dbReference>
<dbReference type="RefSeq" id="WP_068496808.1">
    <property type="nucleotide sequence ID" value="NZ_LWQU01000024.1"/>
</dbReference>
<sequence>MEAEIAGTQPIEVEVQEGKTYYWCACGRSKRQPFCDGAHKGTGISPSAFTAGGTETMWLCACKRTLDKPRCDGSHRDLAKG</sequence>
<evidence type="ECO:0000313" key="7">
    <source>
        <dbReference type="Proteomes" id="UP000078543"/>
    </source>
</evidence>
<evidence type="ECO:0000259" key="5">
    <source>
        <dbReference type="SMART" id="SM00704"/>
    </source>
</evidence>
<dbReference type="PANTHER" id="PTHR46491">
    <property type="entry name" value="CDGSH IRON SULFUR DOMAIN PROTEIN HOMOLOG"/>
    <property type="match status" value="1"/>
</dbReference>
<feature type="domain" description="Iron-binding zinc finger CDGSH type" evidence="5">
    <location>
        <begin position="8"/>
        <end position="45"/>
    </location>
</feature>
<dbReference type="EMBL" id="LWQU01000024">
    <property type="protein sequence ID" value="OAN65091.1"/>
    <property type="molecule type" value="Genomic_DNA"/>
</dbReference>
<comment type="caution">
    <text evidence="6">The sequence shown here is derived from an EMBL/GenBank/DDBJ whole genome shotgun (WGS) entry which is preliminary data.</text>
</comment>
<dbReference type="GO" id="GO:0046872">
    <property type="term" value="F:metal ion binding"/>
    <property type="evidence" value="ECO:0007669"/>
    <property type="project" value="UniProtKB-KW"/>
</dbReference>
<accession>A0A178MZR7</accession>
<organism evidence="6 7">
    <name type="scientific">Magnetospirillum moscoviense</name>
    <dbReference type="NCBI Taxonomy" id="1437059"/>
    <lineage>
        <taxon>Bacteria</taxon>
        <taxon>Pseudomonadati</taxon>
        <taxon>Pseudomonadota</taxon>
        <taxon>Alphaproteobacteria</taxon>
        <taxon>Rhodospirillales</taxon>
        <taxon>Rhodospirillaceae</taxon>
        <taxon>Magnetospirillum</taxon>
    </lineage>
</organism>
<dbReference type="SMART" id="SM00704">
    <property type="entry name" value="ZnF_CDGSH"/>
    <property type="match status" value="2"/>
</dbReference>
<keyword evidence="1" id="KW-0001">2Fe-2S</keyword>
<dbReference type="InterPro" id="IPR052950">
    <property type="entry name" value="CISD"/>
</dbReference>
<name>A0A178MZR7_9PROT</name>
<evidence type="ECO:0000256" key="2">
    <source>
        <dbReference type="ARBA" id="ARBA00022723"/>
    </source>
</evidence>
<dbReference type="InterPro" id="IPR042216">
    <property type="entry name" value="MitoNEET_CISD"/>
</dbReference>
<keyword evidence="7" id="KW-1185">Reference proteome</keyword>
<evidence type="ECO:0000256" key="4">
    <source>
        <dbReference type="ARBA" id="ARBA00023014"/>
    </source>
</evidence>
<dbReference type="GO" id="GO:0005737">
    <property type="term" value="C:cytoplasm"/>
    <property type="evidence" value="ECO:0007669"/>
    <property type="project" value="UniProtKB-ARBA"/>
</dbReference>
<dbReference type="Proteomes" id="UP000078543">
    <property type="component" value="Unassembled WGS sequence"/>
</dbReference>
<keyword evidence="2" id="KW-0479">Metal-binding</keyword>
<proteinExistence type="predicted"/>
<evidence type="ECO:0000313" key="6">
    <source>
        <dbReference type="EMBL" id="OAN65091.1"/>
    </source>
</evidence>
<dbReference type="InterPro" id="IPR018967">
    <property type="entry name" value="FeS-contain_CDGSH-typ"/>
</dbReference>
<dbReference type="GO" id="GO:0051537">
    <property type="term" value="F:2 iron, 2 sulfur cluster binding"/>
    <property type="evidence" value="ECO:0007669"/>
    <property type="project" value="UniProtKB-KW"/>
</dbReference>
<protein>
    <recommendedName>
        <fullName evidence="5">Iron-binding zinc finger CDGSH type domain-containing protein</fullName>
    </recommendedName>
</protein>
<dbReference type="PANTHER" id="PTHR46491:SF3">
    <property type="entry name" value="CDGSH IRON-SULFUR DOMAIN-CONTAINING PROTEIN 3, MITOCHONDRIAL"/>
    <property type="match status" value="1"/>
</dbReference>
<dbReference type="STRING" id="1437059.A6A05_18810"/>
<dbReference type="OrthoDB" id="9795032at2"/>
<keyword evidence="3" id="KW-0408">Iron</keyword>
<reference evidence="6 7" key="1">
    <citation type="submission" date="2016-04" db="EMBL/GenBank/DDBJ databases">
        <title>Draft genome sequence of freshwater magnetotactic bacteria Magnetospirillum marisnigri SP-1 and Magnetospirillum moscoviense BB-1.</title>
        <authorList>
            <person name="Koziaeva V."/>
            <person name="Dziuba M.V."/>
            <person name="Ivanov T.M."/>
            <person name="Kuznetsov B."/>
            <person name="Grouzdev D.S."/>
        </authorList>
    </citation>
    <scope>NUCLEOTIDE SEQUENCE [LARGE SCALE GENOMIC DNA]</scope>
    <source>
        <strain evidence="6 7">BB-1</strain>
    </source>
</reference>
<keyword evidence="4" id="KW-0411">Iron-sulfur</keyword>
<dbReference type="Gene3D" id="3.40.5.90">
    <property type="entry name" value="CDGSH iron-sulfur domain, mitoNEET-type"/>
    <property type="match status" value="2"/>
</dbReference>
<evidence type="ECO:0000256" key="1">
    <source>
        <dbReference type="ARBA" id="ARBA00022714"/>
    </source>
</evidence>